<protein>
    <recommendedName>
        <fullName evidence="5">DUF4283 domain-containing protein</fullName>
    </recommendedName>
</protein>
<evidence type="ECO:0000259" key="2">
    <source>
        <dbReference type="Pfam" id="PF14392"/>
    </source>
</evidence>
<accession>A0A6A2Z064</accession>
<dbReference type="InterPro" id="IPR025836">
    <property type="entry name" value="Zn_knuckle_CX2CX4HX4C"/>
</dbReference>
<keyword evidence="4" id="KW-1185">Reference proteome</keyword>
<dbReference type="AlphaFoldDB" id="A0A6A2Z064"/>
<dbReference type="PANTHER" id="PTHR31286:SF153">
    <property type="entry name" value="DUF4283 DOMAIN PROTEIN"/>
    <property type="match status" value="1"/>
</dbReference>
<evidence type="ECO:0000313" key="4">
    <source>
        <dbReference type="Proteomes" id="UP000436088"/>
    </source>
</evidence>
<evidence type="ECO:0000259" key="1">
    <source>
        <dbReference type="Pfam" id="PF14111"/>
    </source>
</evidence>
<evidence type="ECO:0008006" key="5">
    <source>
        <dbReference type="Google" id="ProtNLM"/>
    </source>
</evidence>
<dbReference type="Proteomes" id="UP000436088">
    <property type="component" value="Unassembled WGS sequence"/>
</dbReference>
<dbReference type="InterPro" id="IPR025558">
    <property type="entry name" value="DUF4283"/>
</dbReference>
<comment type="caution">
    <text evidence="3">The sequence shown here is derived from an EMBL/GenBank/DDBJ whole genome shotgun (WGS) entry which is preliminary data.</text>
</comment>
<organism evidence="3 4">
    <name type="scientific">Hibiscus syriacus</name>
    <name type="common">Rose of Sharon</name>
    <dbReference type="NCBI Taxonomy" id="106335"/>
    <lineage>
        <taxon>Eukaryota</taxon>
        <taxon>Viridiplantae</taxon>
        <taxon>Streptophyta</taxon>
        <taxon>Embryophyta</taxon>
        <taxon>Tracheophyta</taxon>
        <taxon>Spermatophyta</taxon>
        <taxon>Magnoliopsida</taxon>
        <taxon>eudicotyledons</taxon>
        <taxon>Gunneridae</taxon>
        <taxon>Pentapetalae</taxon>
        <taxon>rosids</taxon>
        <taxon>malvids</taxon>
        <taxon>Malvales</taxon>
        <taxon>Malvaceae</taxon>
        <taxon>Malvoideae</taxon>
        <taxon>Hibiscus</taxon>
    </lineage>
</organism>
<dbReference type="EMBL" id="VEPZ02001238">
    <property type="protein sequence ID" value="KAE8684535.1"/>
    <property type="molecule type" value="Genomic_DNA"/>
</dbReference>
<dbReference type="Pfam" id="PF14111">
    <property type="entry name" value="DUF4283"/>
    <property type="match status" value="1"/>
</dbReference>
<dbReference type="Pfam" id="PF14392">
    <property type="entry name" value="zf-CCHC_4"/>
    <property type="match status" value="1"/>
</dbReference>
<evidence type="ECO:0000313" key="3">
    <source>
        <dbReference type="EMBL" id="KAE8684535.1"/>
    </source>
</evidence>
<sequence>MEEIETELGRFLTTGMVNFQAMQITLANVWHPIGGISIFKLGDDRFLFRLYHEVDVDRLEYEDSHLLILHRLQVGENQMLVALEKVDFWIIVNDLIVGYILEQVAQQFGHFLGSFIEYDASVVTLGYKGSIRIRVKVDIQKPLRRKKKLSLANGSFAYVSFQYEKLRLFYFLWKVRSW</sequence>
<dbReference type="InterPro" id="IPR040256">
    <property type="entry name" value="At4g02000-like"/>
</dbReference>
<reference evidence="3" key="1">
    <citation type="submission" date="2019-09" db="EMBL/GenBank/DDBJ databases">
        <title>Draft genome information of white flower Hibiscus syriacus.</title>
        <authorList>
            <person name="Kim Y.-M."/>
        </authorList>
    </citation>
    <scope>NUCLEOTIDE SEQUENCE [LARGE SCALE GENOMIC DNA]</scope>
    <source>
        <strain evidence="3">YM2019G1</strain>
    </source>
</reference>
<dbReference type="PANTHER" id="PTHR31286">
    <property type="entry name" value="GLYCINE-RICH CELL WALL STRUCTURAL PROTEIN 1.8-LIKE"/>
    <property type="match status" value="1"/>
</dbReference>
<feature type="domain" description="DUF4283" evidence="1">
    <location>
        <begin position="8"/>
        <end position="60"/>
    </location>
</feature>
<gene>
    <name evidence="3" type="ORF">F3Y22_tig00111128pilonHSYRG00150</name>
</gene>
<feature type="domain" description="Zinc knuckle CX2CX4HX4C" evidence="2">
    <location>
        <begin position="137"/>
        <end position="171"/>
    </location>
</feature>
<name>A0A6A2Z064_HIBSY</name>
<proteinExistence type="predicted"/>